<dbReference type="InterPro" id="IPR032466">
    <property type="entry name" value="Metal_Hydrolase"/>
</dbReference>
<dbReference type="PIRSF" id="PIRSF005902">
    <property type="entry name" value="DNase_TatD"/>
    <property type="match status" value="1"/>
</dbReference>
<dbReference type="AlphaFoldDB" id="A0AA88YNW2"/>
<dbReference type="PANTHER" id="PTHR46363">
    <property type="entry name" value="DEOXYRIBONUCLEASE TATDN2-RELATED"/>
    <property type="match status" value="1"/>
</dbReference>
<organism evidence="3 4">
    <name type="scientific">Pinctada imbricata</name>
    <name type="common">Atlantic pearl-oyster</name>
    <name type="synonym">Pinctada martensii</name>
    <dbReference type="NCBI Taxonomy" id="66713"/>
    <lineage>
        <taxon>Eukaryota</taxon>
        <taxon>Metazoa</taxon>
        <taxon>Spiralia</taxon>
        <taxon>Lophotrochozoa</taxon>
        <taxon>Mollusca</taxon>
        <taxon>Bivalvia</taxon>
        <taxon>Autobranchia</taxon>
        <taxon>Pteriomorphia</taxon>
        <taxon>Pterioida</taxon>
        <taxon>Pterioidea</taxon>
        <taxon>Pteriidae</taxon>
        <taxon>Pinctada</taxon>
    </lineage>
</organism>
<dbReference type="GO" id="GO:0046872">
    <property type="term" value="F:metal ion binding"/>
    <property type="evidence" value="ECO:0007669"/>
    <property type="project" value="UniProtKB-KW"/>
</dbReference>
<evidence type="ECO:0000256" key="1">
    <source>
        <dbReference type="ARBA" id="ARBA00009275"/>
    </source>
</evidence>
<dbReference type="Pfam" id="PF01026">
    <property type="entry name" value="TatD_DNase"/>
    <property type="match status" value="1"/>
</dbReference>
<dbReference type="Gene3D" id="3.20.20.140">
    <property type="entry name" value="Metal-dependent hydrolases"/>
    <property type="match status" value="1"/>
</dbReference>
<dbReference type="InterPro" id="IPR001130">
    <property type="entry name" value="TatD-like"/>
</dbReference>
<keyword evidence="4" id="KW-1185">Reference proteome</keyword>
<keyword evidence="2" id="KW-0479">Metal-binding</keyword>
<sequence>MPEGREPYVPVKLVGGVAVYSEPENYPQEITHLPPWYAAVGVHPKHIQELTEDKFNELRTLLQSPGVSALGEIGLDYSVNSKFLREQENIFVKVLSLAVATKPIVLHLRGTFSDTLGIGVTARYHQLLRKNISPRQLLHVHCFTGDSTLVSDWLTEFPNTYFGYTALAHNFTEEQIIGLRSVPSDRILLETDSPYFAPRENSVNTPMYVGNTAEILARYLRIPVEQLLGLTLQNGMRLYRS</sequence>
<reference evidence="3" key="1">
    <citation type="submission" date="2019-08" db="EMBL/GenBank/DDBJ databases">
        <title>The improved chromosome-level genome for the pearl oyster Pinctada fucata martensii using PacBio sequencing and Hi-C.</title>
        <authorList>
            <person name="Zheng Z."/>
        </authorList>
    </citation>
    <scope>NUCLEOTIDE SEQUENCE</scope>
    <source>
        <strain evidence="3">ZZ-2019</strain>
        <tissue evidence="3">Adductor muscle</tissue>
    </source>
</reference>
<proteinExistence type="inferred from homology"/>
<dbReference type="Proteomes" id="UP001186944">
    <property type="component" value="Unassembled WGS sequence"/>
</dbReference>
<evidence type="ECO:0000256" key="2">
    <source>
        <dbReference type="PIRSR" id="PIRSR005902-1"/>
    </source>
</evidence>
<feature type="binding site" evidence="2">
    <location>
        <position position="72"/>
    </location>
    <ligand>
        <name>a divalent metal cation</name>
        <dbReference type="ChEBI" id="CHEBI:60240"/>
        <label>1</label>
    </ligand>
</feature>
<evidence type="ECO:0000313" key="4">
    <source>
        <dbReference type="Proteomes" id="UP001186944"/>
    </source>
</evidence>
<comment type="similarity">
    <text evidence="1">Belongs to the metallo-dependent hydrolases superfamily. TatD-type hydrolase family.</text>
</comment>
<dbReference type="CDD" id="cd01310">
    <property type="entry name" value="TatD_DNAse"/>
    <property type="match status" value="1"/>
</dbReference>
<protein>
    <submittedName>
        <fullName evidence="3">Uncharacterized protein</fullName>
    </submittedName>
</protein>
<comment type="caution">
    <text evidence="3">The sequence shown here is derived from an EMBL/GenBank/DDBJ whole genome shotgun (WGS) entry which is preliminary data.</text>
</comment>
<name>A0AA88YNW2_PINIB</name>
<feature type="binding site" evidence="2">
    <location>
        <position position="192"/>
    </location>
    <ligand>
        <name>a divalent metal cation</name>
        <dbReference type="ChEBI" id="CHEBI:60240"/>
        <label>1</label>
    </ligand>
</feature>
<dbReference type="PANTHER" id="PTHR46363:SF1">
    <property type="entry name" value="DEOXYRIBONUCLEASE TATDN2-RELATED"/>
    <property type="match status" value="1"/>
</dbReference>
<feature type="binding site" evidence="2">
    <location>
        <position position="141"/>
    </location>
    <ligand>
        <name>a divalent metal cation</name>
        <dbReference type="ChEBI" id="CHEBI:60240"/>
        <label>2</label>
    </ligand>
</feature>
<evidence type="ECO:0000313" key="3">
    <source>
        <dbReference type="EMBL" id="KAK3100705.1"/>
    </source>
</evidence>
<feature type="binding site" evidence="2">
    <location>
        <position position="107"/>
    </location>
    <ligand>
        <name>a divalent metal cation</name>
        <dbReference type="ChEBI" id="CHEBI:60240"/>
        <label>2</label>
    </ligand>
</feature>
<dbReference type="GO" id="GO:0016788">
    <property type="term" value="F:hydrolase activity, acting on ester bonds"/>
    <property type="evidence" value="ECO:0007669"/>
    <property type="project" value="InterPro"/>
</dbReference>
<dbReference type="SUPFAM" id="SSF51556">
    <property type="entry name" value="Metallo-dependent hydrolases"/>
    <property type="match status" value="1"/>
</dbReference>
<accession>A0AA88YNW2</accession>
<dbReference type="EMBL" id="VSWD01000006">
    <property type="protein sequence ID" value="KAK3100705.1"/>
    <property type="molecule type" value="Genomic_DNA"/>
</dbReference>
<gene>
    <name evidence="3" type="ORF">FSP39_024047</name>
</gene>